<dbReference type="PANTHER" id="PTHR48022:SF83">
    <property type="entry name" value="MAJOR FACILITATOR SUPERFAMILY (MFS) PROFILE DOMAIN-CONTAINING PROTEIN"/>
    <property type="match status" value="1"/>
</dbReference>
<feature type="transmembrane region" description="Helical" evidence="8">
    <location>
        <begin position="394"/>
        <end position="414"/>
    </location>
</feature>
<keyword evidence="4 8" id="KW-0812">Transmembrane</keyword>
<dbReference type="Gene3D" id="1.20.1250.20">
    <property type="entry name" value="MFS general substrate transporter like domains"/>
    <property type="match status" value="1"/>
</dbReference>
<dbReference type="OrthoDB" id="6612291at2759"/>
<feature type="transmembrane region" description="Helical" evidence="8">
    <location>
        <begin position="435"/>
        <end position="456"/>
    </location>
</feature>
<feature type="transmembrane region" description="Helical" evidence="8">
    <location>
        <begin position="345"/>
        <end position="362"/>
    </location>
</feature>
<organism evidence="10 11">
    <name type="scientific">Talaromyces amestolkiae</name>
    <dbReference type="NCBI Taxonomy" id="1196081"/>
    <lineage>
        <taxon>Eukaryota</taxon>
        <taxon>Fungi</taxon>
        <taxon>Dikarya</taxon>
        <taxon>Ascomycota</taxon>
        <taxon>Pezizomycotina</taxon>
        <taxon>Eurotiomycetes</taxon>
        <taxon>Eurotiomycetidae</taxon>
        <taxon>Eurotiales</taxon>
        <taxon>Trichocomaceae</taxon>
        <taxon>Talaromyces</taxon>
        <taxon>Talaromyces sect. Talaromyces</taxon>
    </lineage>
</organism>
<dbReference type="InterPro" id="IPR005829">
    <property type="entry name" value="Sugar_transporter_CS"/>
</dbReference>
<dbReference type="SUPFAM" id="SSF103473">
    <property type="entry name" value="MFS general substrate transporter"/>
    <property type="match status" value="1"/>
</dbReference>
<reference evidence="10 11" key="1">
    <citation type="journal article" date="2017" name="Biotechnol. Biofuels">
        <title>Differential beta-glucosidase expression as a function of carbon source availability in Talaromyces amestolkiae: a genomic and proteomic approach.</title>
        <authorList>
            <person name="de Eugenio L.I."/>
            <person name="Mendez-Liter J.A."/>
            <person name="Nieto-Dominguez M."/>
            <person name="Alonso L."/>
            <person name="Gil-Munoz J."/>
            <person name="Barriuso J."/>
            <person name="Prieto A."/>
            <person name="Martinez M.J."/>
        </authorList>
    </citation>
    <scope>NUCLEOTIDE SEQUENCE [LARGE SCALE GENOMIC DNA]</scope>
    <source>
        <strain evidence="10 11">CIB</strain>
    </source>
</reference>
<dbReference type="GO" id="GO:0005351">
    <property type="term" value="F:carbohydrate:proton symporter activity"/>
    <property type="evidence" value="ECO:0007669"/>
    <property type="project" value="TreeGrafter"/>
</dbReference>
<dbReference type="InterPro" id="IPR020846">
    <property type="entry name" value="MFS_dom"/>
</dbReference>
<dbReference type="InterPro" id="IPR003663">
    <property type="entry name" value="Sugar/inositol_transpt"/>
</dbReference>
<evidence type="ECO:0000313" key="11">
    <source>
        <dbReference type="Proteomes" id="UP000249363"/>
    </source>
</evidence>
<feature type="transmembrane region" description="Helical" evidence="8">
    <location>
        <begin position="237"/>
        <end position="254"/>
    </location>
</feature>
<dbReference type="InterPro" id="IPR050360">
    <property type="entry name" value="MFS_Sugar_Transporters"/>
</dbReference>
<dbReference type="GO" id="GO:0016020">
    <property type="term" value="C:membrane"/>
    <property type="evidence" value="ECO:0007669"/>
    <property type="project" value="UniProtKB-SubCell"/>
</dbReference>
<feature type="transmembrane region" description="Helical" evidence="8">
    <location>
        <begin position="59"/>
        <end position="75"/>
    </location>
</feature>
<evidence type="ECO:0000256" key="7">
    <source>
        <dbReference type="RuleBase" id="RU003346"/>
    </source>
</evidence>
<accession>A0A364KX60</accession>
<dbReference type="FunFam" id="1.20.1250.20:FF:000078">
    <property type="entry name" value="MFS maltose transporter, putative"/>
    <property type="match status" value="1"/>
</dbReference>
<dbReference type="PROSITE" id="PS50850">
    <property type="entry name" value="MFS"/>
    <property type="match status" value="1"/>
</dbReference>
<name>A0A364KX60_TALAM</name>
<dbReference type="RefSeq" id="XP_040732654.1">
    <property type="nucleotide sequence ID" value="XM_040876485.1"/>
</dbReference>
<dbReference type="Proteomes" id="UP000249363">
    <property type="component" value="Unassembled WGS sequence"/>
</dbReference>
<feature type="transmembrane region" description="Helical" evidence="8">
    <location>
        <begin position="202"/>
        <end position="225"/>
    </location>
</feature>
<keyword evidence="5 8" id="KW-1133">Transmembrane helix</keyword>
<keyword evidence="11" id="KW-1185">Reference proteome</keyword>
<evidence type="ECO:0000256" key="8">
    <source>
        <dbReference type="SAM" id="Phobius"/>
    </source>
</evidence>
<dbReference type="EMBL" id="MIKG01000007">
    <property type="protein sequence ID" value="RAO68138.1"/>
    <property type="molecule type" value="Genomic_DNA"/>
</dbReference>
<gene>
    <name evidence="10" type="ORF">BHQ10_004150</name>
</gene>
<dbReference type="InterPro" id="IPR036259">
    <property type="entry name" value="MFS_trans_sf"/>
</dbReference>
<dbReference type="PANTHER" id="PTHR48022">
    <property type="entry name" value="PLASTIDIC GLUCOSE TRANSPORTER 4"/>
    <property type="match status" value="1"/>
</dbReference>
<dbReference type="NCBIfam" id="TIGR00879">
    <property type="entry name" value="SP"/>
    <property type="match status" value="1"/>
</dbReference>
<keyword evidence="3 7" id="KW-0813">Transport</keyword>
<dbReference type="Pfam" id="PF00083">
    <property type="entry name" value="Sugar_tr"/>
    <property type="match status" value="1"/>
</dbReference>
<comment type="subcellular location">
    <subcellularLocation>
        <location evidence="1">Membrane</location>
        <topology evidence="1">Multi-pass membrane protein</topology>
    </subcellularLocation>
</comment>
<sequence length="533" mass="59839">MEKPDTVNIEQICEQGAVLHKLGSDEMWPQAAITAVARDGDEEEKTMSIRQAMKHYKKAILWSLTISLCVIMEGYDTNLISNFYAYPSFQRKYGDQVPVTAQTPTGFSITAPWQSGLGQGSGVGSIFGTILNGWLVAAYGPRKVVFGTLIVMTCFLFIVFFAQTKPQLLVGEILLGFEWGIFATAAPAYASEVLPLQLRVYFTSWTNMCFIIGQFISAGVLRGLVNRQDQWGYRVPFALQWFWPVFLIPLIWFAPDSPYHLVRKGRLNEAEKALRRLQSPEMDVKKSLAQIVFTNSLEEKLSVGTSYMDCFRGIELRRTEIALVVFGGQLVCGLCFAYASLGANGMALFACFVNWFLIMPYFGRRTIYIVGMAAMAIELCLIGILNVWTDKPAVAWTQAVLTLVWTFTFQLSAGQLGWALPAEIGSTRLRQKTICLARNCSNILGVVCGILENYFMNPTAWNLKGYTGFVWGGCAWIVFVWSYFRLPETKGRTFDELDTLFAKQIPARDFATTDVDAFNEQETAQLAEKYARH</sequence>
<evidence type="ECO:0000256" key="5">
    <source>
        <dbReference type="ARBA" id="ARBA00022989"/>
    </source>
</evidence>
<feature type="transmembrane region" description="Helical" evidence="8">
    <location>
        <begin position="468"/>
        <end position="484"/>
    </location>
</feature>
<protein>
    <recommendedName>
        <fullName evidence="9">Major facilitator superfamily (MFS) profile domain-containing protein</fullName>
    </recommendedName>
</protein>
<evidence type="ECO:0000256" key="3">
    <source>
        <dbReference type="ARBA" id="ARBA00022448"/>
    </source>
</evidence>
<evidence type="ECO:0000256" key="6">
    <source>
        <dbReference type="ARBA" id="ARBA00023136"/>
    </source>
</evidence>
<dbReference type="PROSITE" id="PS00217">
    <property type="entry name" value="SUGAR_TRANSPORT_2"/>
    <property type="match status" value="1"/>
</dbReference>
<evidence type="ECO:0000313" key="10">
    <source>
        <dbReference type="EMBL" id="RAO68138.1"/>
    </source>
</evidence>
<dbReference type="GeneID" id="63793366"/>
<feature type="domain" description="Major facilitator superfamily (MFS) profile" evidence="9">
    <location>
        <begin position="62"/>
        <end position="490"/>
    </location>
</feature>
<keyword evidence="6 8" id="KW-0472">Membrane</keyword>
<feature type="transmembrane region" description="Helical" evidence="8">
    <location>
        <begin position="144"/>
        <end position="162"/>
    </location>
</feature>
<dbReference type="PRINTS" id="PR00171">
    <property type="entry name" value="SUGRTRNSPORT"/>
</dbReference>
<dbReference type="InterPro" id="IPR005828">
    <property type="entry name" value="MFS_sugar_transport-like"/>
</dbReference>
<feature type="transmembrane region" description="Helical" evidence="8">
    <location>
        <begin position="168"/>
        <end position="190"/>
    </location>
</feature>
<evidence type="ECO:0000256" key="4">
    <source>
        <dbReference type="ARBA" id="ARBA00022692"/>
    </source>
</evidence>
<dbReference type="AlphaFoldDB" id="A0A364KX60"/>
<evidence type="ECO:0000256" key="1">
    <source>
        <dbReference type="ARBA" id="ARBA00004141"/>
    </source>
</evidence>
<comment type="caution">
    <text evidence="10">The sequence shown here is derived from an EMBL/GenBank/DDBJ whole genome shotgun (WGS) entry which is preliminary data.</text>
</comment>
<comment type="similarity">
    <text evidence="2 7">Belongs to the major facilitator superfamily. Sugar transporter (TC 2.A.1.1) family.</text>
</comment>
<proteinExistence type="inferred from homology"/>
<evidence type="ECO:0000256" key="2">
    <source>
        <dbReference type="ARBA" id="ARBA00010992"/>
    </source>
</evidence>
<feature type="transmembrane region" description="Helical" evidence="8">
    <location>
        <begin position="367"/>
        <end position="388"/>
    </location>
</feature>
<evidence type="ECO:0000259" key="9">
    <source>
        <dbReference type="PROSITE" id="PS50850"/>
    </source>
</evidence>